<proteinExistence type="inferred from homology"/>
<organism evidence="20 21">
    <name type="scientific">Setaria digitata</name>
    <dbReference type="NCBI Taxonomy" id="48799"/>
    <lineage>
        <taxon>Eukaryota</taxon>
        <taxon>Metazoa</taxon>
        <taxon>Ecdysozoa</taxon>
        <taxon>Nematoda</taxon>
        <taxon>Chromadorea</taxon>
        <taxon>Rhabditida</taxon>
        <taxon>Spirurina</taxon>
        <taxon>Spiruromorpha</taxon>
        <taxon>Filarioidea</taxon>
        <taxon>Setariidae</taxon>
        <taxon>Setaria</taxon>
    </lineage>
</organism>
<dbReference type="PRINTS" id="PR00987">
    <property type="entry name" value="TRNASYNTHGLU"/>
</dbReference>
<evidence type="ECO:0000256" key="15">
    <source>
        <dbReference type="ARBA" id="ARBA00047479"/>
    </source>
</evidence>
<comment type="catalytic activity">
    <reaction evidence="15">
        <text>tRNA(Glx) + L-glutamate + ATP = L-glutamyl-tRNA(Glx) + AMP + diphosphate</text>
        <dbReference type="Rhea" id="RHEA:18397"/>
        <dbReference type="Rhea" id="RHEA-COMP:9713"/>
        <dbReference type="Rhea" id="RHEA-COMP:9716"/>
        <dbReference type="ChEBI" id="CHEBI:29985"/>
        <dbReference type="ChEBI" id="CHEBI:30616"/>
        <dbReference type="ChEBI" id="CHEBI:33019"/>
        <dbReference type="ChEBI" id="CHEBI:78442"/>
        <dbReference type="ChEBI" id="CHEBI:78520"/>
        <dbReference type="ChEBI" id="CHEBI:456215"/>
        <dbReference type="EC" id="6.1.1.24"/>
    </reaction>
    <physiologicalReaction direction="left-to-right" evidence="15">
        <dbReference type="Rhea" id="RHEA:18398"/>
    </physiologicalReaction>
</comment>
<dbReference type="GO" id="GO:0005524">
    <property type="term" value="F:ATP binding"/>
    <property type="evidence" value="ECO:0007669"/>
    <property type="project" value="UniProtKB-KW"/>
</dbReference>
<dbReference type="Proteomes" id="UP000887581">
    <property type="component" value="Unplaced"/>
</dbReference>
<dbReference type="SUPFAM" id="SSF48163">
    <property type="entry name" value="An anticodon-binding domain of class I aminoacyl-tRNA synthetases"/>
    <property type="match status" value="1"/>
</dbReference>
<evidence type="ECO:0000256" key="1">
    <source>
        <dbReference type="ARBA" id="ARBA00004173"/>
    </source>
</evidence>
<evidence type="ECO:0000256" key="2">
    <source>
        <dbReference type="ARBA" id="ARBA00007894"/>
    </source>
</evidence>
<dbReference type="InterPro" id="IPR008925">
    <property type="entry name" value="aa_tRNA-synth_I_cd-bd_sf"/>
</dbReference>
<evidence type="ECO:0000256" key="17">
    <source>
        <dbReference type="RuleBase" id="RU363037"/>
    </source>
</evidence>
<feature type="domain" description="Aminoacyl-tRNA synthetase class I anticodon-binding" evidence="19">
    <location>
        <begin position="447"/>
        <end position="502"/>
    </location>
</feature>
<evidence type="ECO:0000256" key="8">
    <source>
        <dbReference type="ARBA" id="ARBA00023146"/>
    </source>
</evidence>
<dbReference type="InterPro" id="IPR001412">
    <property type="entry name" value="aa-tRNA-synth_I_CS"/>
</dbReference>
<sequence>MLKTSPYIVHLINCTKRFYSKQVSNEVRVRFAPSPTGNLHLGGLRTALYNFLFARSQDGKFILRIEDTDQQRLVYGAVQQIEATLDRYGLYRDEGPSSNGEFGPYLQSERKDIYRNAVEQLIDSRHAYRCFCTKTLIKRLDMLRREAARRHEVPKYDNHCRGLTEEEVKKKLENGEKYAIRFKLKRKDIFFKDQIFGEITQKSDEGDFILMKTDLFPTYHLANVVDDHQMRISHVIRGCEWLTSVSKHIQLYEAFGWSSPEWIHLPLLMKNNNKKLSKRDKDAFVEFYDTEKGYLPIAVLNYLCRNGSGIRDFDSSKLYTLDEMIRKFDVYLIGKRNIMLDQLVLDNYGYKAIQNADVDKQLVAEIMRRLQKTFPEAASELITDPEYVKKVFDLFERTDQKLCYLEQLTNSDFKYYFLRPTSPEKTLSEFDALTVSSILQGIMDYKDWNMDSMKTLASIHDIKCAQIFRIIRLALINCKSGPPIMELFQFFGKKECLKRFSAMLEMLKISKLSSV</sequence>
<keyword evidence="8 17" id="KW-0030">Aminoacyl-tRNA synthetase</keyword>
<evidence type="ECO:0000256" key="12">
    <source>
        <dbReference type="ARBA" id="ARBA00044251"/>
    </source>
</evidence>
<evidence type="ECO:0000256" key="7">
    <source>
        <dbReference type="ARBA" id="ARBA00022917"/>
    </source>
</evidence>
<accession>A0A915PD33</accession>
<dbReference type="InterPro" id="IPR049940">
    <property type="entry name" value="GluQ/Sye"/>
</dbReference>
<dbReference type="Gene3D" id="1.10.10.350">
    <property type="match status" value="1"/>
</dbReference>
<dbReference type="GO" id="GO:0006424">
    <property type="term" value="P:glutamyl-tRNA aminoacylation"/>
    <property type="evidence" value="ECO:0007669"/>
    <property type="project" value="InterPro"/>
</dbReference>
<comment type="similarity">
    <text evidence="2">Belongs to the class-I aminoacyl-tRNA synthetase family. Glutamate--tRNA ligase type 1 subfamily.</text>
</comment>
<dbReference type="GO" id="GO:0000049">
    <property type="term" value="F:tRNA binding"/>
    <property type="evidence" value="ECO:0007669"/>
    <property type="project" value="InterPro"/>
</dbReference>
<dbReference type="GO" id="GO:0008270">
    <property type="term" value="F:zinc ion binding"/>
    <property type="evidence" value="ECO:0007669"/>
    <property type="project" value="InterPro"/>
</dbReference>
<dbReference type="SUPFAM" id="SSF52374">
    <property type="entry name" value="Nucleotidylyl transferase"/>
    <property type="match status" value="1"/>
</dbReference>
<dbReference type="InterPro" id="IPR033910">
    <property type="entry name" value="GluRS_core"/>
</dbReference>
<name>A0A915PD33_9BILA</name>
<evidence type="ECO:0000256" key="5">
    <source>
        <dbReference type="ARBA" id="ARBA00022741"/>
    </source>
</evidence>
<dbReference type="Pfam" id="PF00749">
    <property type="entry name" value="tRNA-synt_1c"/>
    <property type="match status" value="1"/>
</dbReference>
<dbReference type="FunFam" id="3.40.50.620:FF:000045">
    <property type="entry name" value="Glutamate--tRNA ligase, mitochondrial"/>
    <property type="match status" value="1"/>
</dbReference>
<dbReference type="InterPro" id="IPR045462">
    <property type="entry name" value="aa-tRNA-synth_I_cd-bd"/>
</dbReference>
<comment type="subcellular location">
    <subcellularLocation>
        <location evidence="1">Mitochondrion</location>
    </subcellularLocation>
</comment>
<dbReference type="CDD" id="cd00808">
    <property type="entry name" value="GluRS_core"/>
    <property type="match status" value="1"/>
</dbReference>
<evidence type="ECO:0000256" key="10">
    <source>
        <dbReference type="ARBA" id="ARBA00044054"/>
    </source>
</evidence>
<dbReference type="GO" id="GO:0004818">
    <property type="term" value="F:glutamate-tRNA ligase activity"/>
    <property type="evidence" value="ECO:0007669"/>
    <property type="project" value="UniProtKB-EC"/>
</dbReference>
<evidence type="ECO:0000259" key="19">
    <source>
        <dbReference type="Pfam" id="PF19269"/>
    </source>
</evidence>
<comment type="catalytic activity">
    <reaction evidence="14">
        <text>tRNA(Glu) + L-glutamate + ATP = L-glutamyl-tRNA(Glu) + AMP + diphosphate</text>
        <dbReference type="Rhea" id="RHEA:23540"/>
        <dbReference type="Rhea" id="RHEA-COMP:9663"/>
        <dbReference type="Rhea" id="RHEA-COMP:9680"/>
        <dbReference type="ChEBI" id="CHEBI:29985"/>
        <dbReference type="ChEBI" id="CHEBI:30616"/>
        <dbReference type="ChEBI" id="CHEBI:33019"/>
        <dbReference type="ChEBI" id="CHEBI:78442"/>
        <dbReference type="ChEBI" id="CHEBI:78520"/>
        <dbReference type="ChEBI" id="CHEBI:456215"/>
        <dbReference type="EC" id="6.1.1.17"/>
    </reaction>
    <physiologicalReaction direction="left-to-right" evidence="14">
        <dbReference type="Rhea" id="RHEA:23541"/>
    </physiologicalReaction>
</comment>
<dbReference type="WBParaSite" id="sdigi.contig107.g4468.t1">
    <property type="protein sequence ID" value="sdigi.contig107.g4468.t1"/>
    <property type="gene ID" value="sdigi.contig107.g4468"/>
</dbReference>
<feature type="domain" description="Glutamyl/glutaminyl-tRNA synthetase class Ib catalytic" evidence="18">
    <location>
        <begin position="26"/>
        <end position="345"/>
    </location>
</feature>
<dbReference type="InterPro" id="IPR020058">
    <property type="entry name" value="Glu/Gln-tRNA-synth_Ib_cat-dom"/>
</dbReference>
<dbReference type="PANTHER" id="PTHR43311">
    <property type="entry name" value="GLUTAMATE--TRNA LIGASE"/>
    <property type="match status" value="1"/>
</dbReference>
<evidence type="ECO:0000256" key="3">
    <source>
        <dbReference type="ARBA" id="ARBA00012835"/>
    </source>
</evidence>
<dbReference type="InterPro" id="IPR020751">
    <property type="entry name" value="aa-tRNA-synth_I_codon-bd_sub2"/>
</dbReference>
<dbReference type="Pfam" id="PF19269">
    <property type="entry name" value="Anticodon_2"/>
    <property type="match status" value="1"/>
</dbReference>
<dbReference type="HAMAP" id="MF_00022">
    <property type="entry name" value="Glu_tRNA_synth_type1"/>
    <property type="match status" value="1"/>
</dbReference>
<dbReference type="AlphaFoldDB" id="A0A915PD33"/>
<dbReference type="InterPro" id="IPR004527">
    <property type="entry name" value="Glu-tRNA-ligase_bac/mito"/>
</dbReference>
<dbReference type="PANTHER" id="PTHR43311:SF2">
    <property type="entry name" value="GLUTAMATE--TRNA LIGASE, MITOCHONDRIAL-RELATED"/>
    <property type="match status" value="1"/>
</dbReference>
<evidence type="ECO:0000256" key="6">
    <source>
        <dbReference type="ARBA" id="ARBA00022840"/>
    </source>
</evidence>
<comment type="catalytic activity">
    <reaction evidence="16">
        <text>tRNA(Gln) + L-glutamate + ATP = L-glutamyl-tRNA(Gln) + AMP + diphosphate</text>
        <dbReference type="Rhea" id="RHEA:64612"/>
        <dbReference type="Rhea" id="RHEA-COMP:9662"/>
        <dbReference type="Rhea" id="RHEA-COMP:9684"/>
        <dbReference type="ChEBI" id="CHEBI:29985"/>
        <dbReference type="ChEBI" id="CHEBI:30616"/>
        <dbReference type="ChEBI" id="CHEBI:33019"/>
        <dbReference type="ChEBI" id="CHEBI:78442"/>
        <dbReference type="ChEBI" id="CHEBI:78520"/>
        <dbReference type="ChEBI" id="CHEBI:456215"/>
    </reaction>
    <physiologicalReaction direction="left-to-right" evidence="16">
        <dbReference type="Rhea" id="RHEA:64613"/>
    </physiologicalReaction>
</comment>
<reference evidence="21" key="1">
    <citation type="submission" date="2022-11" db="UniProtKB">
        <authorList>
            <consortium name="WormBaseParasite"/>
        </authorList>
    </citation>
    <scope>IDENTIFICATION</scope>
</reference>
<evidence type="ECO:0000259" key="18">
    <source>
        <dbReference type="Pfam" id="PF00749"/>
    </source>
</evidence>
<dbReference type="NCBIfam" id="TIGR00464">
    <property type="entry name" value="gltX_bact"/>
    <property type="match status" value="1"/>
</dbReference>
<evidence type="ECO:0000256" key="14">
    <source>
        <dbReference type="ARBA" id="ARBA00047366"/>
    </source>
</evidence>
<dbReference type="GO" id="GO:0050561">
    <property type="term" value="F:glutamate-tRNA(Gln) ligase activity"/>
    <property type="evidence" value="ECO:0007669"/>
    <property type="project" value="UniProtKB-EC"/>
</dbReference>
<evidence type="ECO:0000256" key="16">
    <source>
        <dbReference type="ARBA" id="ARBA00047689"/>
    </source>
</evidence>
<dbReference type="PROSITE" id="PS00178">
    <property type="entry name" value="AA_TRNA_LIGASE_I"/>
    <property type="match status" value="1"/>
</dbReference>
<keyword evidence="20" id="KW-1185">Reference proteome</keyword>
<keyword evidence="5 17" id="KW-0547">Nucleotide-binding</keyword>
<dbReference type="InterPro" id="IPR000924">
    <property type="entry name" value="Glu/Gln-tRNA-synth"/>
</dbReference>
<dbReference type="InterPro" id="IPR014729">
    <property type="entry name" value="Rossmann-like_a/b/a_fold"/>
</dbReference>
<evidence type="ECO:0000313" key="21">
    <source>
        <dbReference type="WBParaSite" id="sdigi.contig107.g4468.t1"/>
    </source>
</evidence>
<protein>
    <recommendedName>
        <fullName evidence="11">Nondiscriminating glutamyl-tRNA synthetase EARS2, mitochondrial</fullName>
        <ecNumber evidence="3">6.1.1.17</ecNumber>
        <ecNumber evidence="10">6.1.1.24</ecNumber>
    </recommendedName>
    <alternativeName>
        <fullName evidence="13">Glutamate--tRNA(Gln) ligase EARS2, mitochondrial</fullName>
    </alternativeName>
    <alternativeName>
        <fullName evidence="9">Glutamyl-tRNA synthetase</fullName>
    </alternativeName>
    <alternativeName>
        <fullName evidence="12">Mitochondrial glutamyl-tRNA synthetase</fullName>
    </alternativeName>
</protein>
<dbReference type="EC" id="6.1.1.24" evidence="10"/>
<evidence type="ECO:0000256" key="4">
    <source>
        <dbReference type="ARBA" id="ARBA00022598"/>
    </source>
</evidence>
<evidence type="ECO:0000256" key="9">
    <source>
        <dbReference type="ARBA" id="ARBA00030865"/>
    </source>
</evidence>
<evidence type="ECO:0000256" key="11">
    <source>
        <dbReference type="ARBA" id="ARBA00044142"/>
    </source>
</evidence>
<evidence type="ECO:0000256" key="13">
    <source>
        <dbReference type="ARBA" id="ARBA00044313"/>
    </source>
</evidence>
<dbReference type="Gene3D" id="3.40.50.620">
    <property type="entry name" value="HUPs"/>
    <property type="match status" value="1"/>
</dbReference>
<keyword evidence="4 17" id="KW-0436">Ligase</keyword>
<keyword evidence="6 17" id="KW-0067">ATP-binding</keyword>
<dbReference type="EC" id="6.1.1.17" evidence="3"/>
<keyword evidence="7 17" id="KW-0648">Protein biosynthesis</keyword>
<evidence type="ECO:0000313" key="20">
    <source>
        <dbReference type="Proteomes" id="UP000887581"/>
    </source>
</evidence>
<dbReference type="GO" id="GO:0005739">
    <property type="term" value="C:mitochondrion"/>
    <property type="evidence" value="ECO:0007669"/>
    <property type="project" value="UniProtKB-SubCell"/>
</dbReference>